<dbReference type="Gene3D" id="2.60.40.10">
    <property type="entry name" value="Immunoglobulins"/>
    <property type="match status" value="1"/>
</dbReference>
<dbReference type="PANTHER" id="PTHR36848">
    <property type="entry name" value="DNA-BINDING PROTEIN (PUTATIVE SECRETED PROTEIN)-RELATED"/>
    <property type="match status" value="1"/>
</dbReference>
<sequence>MARRFISWTAGGVAALLLAATVPLAAAASPSGTGQAGWDAKTGRLDPATFTNPPATDRPHAFWFWNGKLTEDELSRQLDEMKAKGIEEFFIHPRQGLGGDFGVTENSYYLSKDYFDKVGFALAEAKRRGMKAWLYDDLNWPSGFAGGRTVSGGDVDGRTVPADPDYLPWYLTPVAKDVTGPVDYDQPVPVSVPSGWSVSEGVLTVNGGEVGLAKDGADWSGYRMEFDLTVDALSGGWTMHSRGAANLVMVNLTTTSPYNPEAASTFGVHVRVNGAYQLVGARIPAGRTMRDGERHHVATDVRGDTVTLFLDGREVGSRSDPRIGALAKGRVGLRSGQDERARFDNLKVTALDGGATLLADDFSAGLARWDVTQSPASSLVAAVALRKRGDGSCVTSGQARGSALDGDSAVELTGKVGADGRLRWDVPEGHWCLLHLVQRPLVNYHPDLEPDQPYVDMLNPQATQKFIDITHETYARRFGDDFGSTIQGIFNDEPGFYNNFPDNRGGADSLGSIPWTPGFREYLTGNAGYDLTGRLAALWYDTGAATTKTRIDYYDALSDRYNEAHTKPLADWAEGHHIALISNPLVEEDLGSHRLIEGGSWFEMSKHYQLPGMDLISGLDTNVITPKLNSSVAHLFDRKRNLAETFGAFGWDLSMEEMKRTVAWEVAGGVDLIDNHAFYYSIDGQRRYESQPSEFFQNTFWPRFGAYASFTGRLVEPARGATPVNPVGLLYPSSSVMAEGTPWTVRGFAGNGPGLSEVDGSWKGTSKALLAAQLDFDYLDELALAGDPDLNVGLTVDEGRLRLHDQTFQALVMPKTTVLSLEALAAAERLVAQGGTLVAVDGLPTREAEGRDAELRQRLAALFGTDPAAPSAARRTSGAGGLAVYLPSRADLAATLKERIDPGVTLSPASPDIRVRHVKRAADDAVLVTNLSAATVRTDVTVSVPQVPEIWDPETGRTDVAPVFRLADDRVTVAMQLRPYQATWLVLRPGAHPIGQTPHATASNAPVSGIAVDGEALRARVAVDQPGDVYVTGRYRGETYGGTVTVDDPLTPIALDGPWQFRFDREGAQTVARPLGSWTALDPAFSGTGVYRRDVDIPDGFRTDGLRVLLDLGSVRDLAAVSVNGSPPRHVDWQPYTLDVTDLLREGTNTVEVRVTNTQTNAFEGRANPSGLLGPVVLRPQRVLDVTLGAGEQVRSLALAAAPASARVLPGGSVQVTAVIDGIAPDRLSGALAVSAPDGWTVQPASQRYDVASSGTPVTLRPTVTVTAGKSTADGTYEVRLTATGDDGRTATATVQVVVTHSLVAWEFARDGDAEGWTAANQLTPFTVSGGVLATSATGGDPFLVQSQPLSQDLAQGLIVEVTMSTSVSSQGQVFWTTAAQGGFSEDKSARFVVTGGPTRTYTITIPAQGTRLTGLRLDPTTTQGDIRIEAIRILPGGGA</sequence>
<reference evidence="2 3" key="1">
    <citation type="submission" date="2018-05" db="EMBL/GenBank/DDBJ databases">
        <title>Micromonosporas from Atacama Desert.</title>
        <authorList>
            <person name="Carro L."/>
            <person name="Golinska P."/>
            <person name="Klenk H.-P."/>
            <person name="Goodfellow M."/>
        </authorList>
    </citation>
    <scope>NUCLEOTIDE SEQUENCE [LARGE SCALE GENOMIC DNA]</scope>
    <source>
        <strain evidence="2 3">4G51</strain>
    </source>
</reference>
<dbReference type="Proteomes" id="UP000246050">
    <property type="component" value="Unassembled WGS sequence"/>
</dbReference>
<dbReference type="Gene3D" id="2.60.120.560">
    <property type="entry name" value="Exo-inulinase, domain 1"/>
    <property type="match status" value="1"/>
</dbReference>
<dbReference type="InterPro" id="IPR053161">
    <property type="entry name" value="Ulvan_degrading_GH"/>
</dbReference>
<dbReference type="PANTHER" id="PTHR36848:SF2">
    <property type="entry name" value="SECRETED PROTEIN"/>
    <property type="match status" value="1"/>
</dbReference>
<name>A0A317DJT9_9ACTN</name>
<feature type="signal peptide" evidence="1">
    <location>
        <begin position="1"/>
        <end position="27"/>
    </location>
</feature>
<dbReference type="OrthoDB" id="9761519at2"/>
<evidence type="ECO:0000256" key="1">
    <source>
        <dbReference type="SAM" id="SignalP"/>
    </source>
</evidence>
<dbReference type="GO" id="GO:0005975">
    <property type="term" value="P:carbohydrate metabolic process"/>
    <property type="evidence" value="ECO:0007669"/>
    <property type="project" value="UniProtKB-ARBA"/>
</dbReference>
<accession>A0A317DJT9</accession>
<dbReference type="InterPro" id="IPR013320">
    <property type="entry name" value="ConA-like_dom_sf"/>
</dbReference>
<keyword evidence="1" id="KW-0732">Signal</keyword>
<dbReference type="Gene3D" id="3.40.50.880">
    <property type="match status" value="1"/>
</dbReference>
<dbReference type="EMBL" id="QGKS01000223">
    <property type="protein sequence ID" value="PWR14614.1"/>
    <property type="molecule type" value="Genomic_DNA"/>
</dbReference>
<dbReference type="CDD" id="cd00146">
    <property type="entry name" value="PKD"/>
    <property type="match status" value="1"/>
</dbReference>
<dbReference type="Pfam" id="PF17132">
    <property type="entry name" value="Glyco_hydro_106"/>
    <property type="match status" value="2"/>
</dbReference>
<dbReference type="RefSeq" id="WP_109802213.1">
    <property type="nucleotide sequence ID" value="NZ_QGKS01000223.1"/>
</dbReference>
<evidence type="ECO:0000313" key="2">
    <source>
        <dbReference type="EMBL" id="PWR14614.1"/>
    </source>
</evidence>
<dbReference type="InterPro" id="IPR008979">
    <property type="entry name" value="Galactose-bd-like_sf"/>
</dbReference>
<evidence type="ECO:0008006" key="4">
    <source>
        <dbReference type="Google" id="ProtNLM"/>
    </source>
</evidence>
<gene>
    <name evidence="2" type="ORF">DKT69_15225</name>
</gene>
<dbReference type="InterPro" id="IPR013783">
    <property type="entry name" value="Ig-like_fold"/>
</dbReference>
<dbReference type="SUPFAM" id="SSF49899">
    <property type="entry name" value="Concanavalin A-like lectins/glucanases"/>
    <property type="match status" value="1"/>
</dbReference>
<comment type="caution">
    <text evidence="2">The sequence shown here is derived from an EMBL/GenBank/DDBJ whole genome shotgun (WGS) entry which is preliminary data.</text>
</comment>
<organism evidence="2 3">
    <name type="scientific">Micromonospora sicca</name>
    <dbReference type="NCBI Taxonomy" id="2202420"/>
    <lineage>
        <taxon>Bacteria</taxon>
        <taxon>Bacillati</taxon>
        <taxon>Actinomycetota</taxon>
        <taxon>Actinomycetes</taxon>
        <taxon>Micromonosporales</taxon>
        <taxon>Micromonosporaceae</taxon>
        <taxon>Micromonospora</taxon>
    </lineage>
</organism>
<dbReference type="Gene3D" id="2.60.120.260">
    <property type="entry name" value="Galactose-binding domain-like"/>
    <property type="match status" value="1"/>
</dbReference>
<dbReference type="NCBIfam" id="NF045579">
    <property type="entry name" value="rhamnoside_JR"/>
    <property type="match status" value="1"/>
</dbReference>
<dbReference type="SUPFAM" id="SSF49785">
    <property type="entry name" value="Galactose-binding domain-like"/>
    <property type="match status" value="1"/>
</dbReference>
<proteinExistence type="predicted"/>
<protein>
    <recommendedName>
        <fullName evidence="4">Alpha-L-rhamnosidase</fullName>
    </recommendedName>
</protein>
<evidence type="ECO:0000313" key="3">
    <source>
        <dbReference type="Proteomes" id="UP000246050"/>
    </source>
</evidence>
<feature type="chain" id="PRO_5016256628" description="Alpha-L-rhamnosidase" evidence="1">
    <location>
        <begin position="28"/>
        <end position="1440"/>
    </location>
</feature>
<dbReference type="InterPro" id="IPR029062">
    <property type="entry name" value="Class_I_gatase-like"/>
</dbReference>